<protein>
    <submittedName>
        <fullName evidence="2">ABC-2 family transporter protein</fullName>
    </submittedName>
</protein>
<reference evidence="2" key="2">
    <citation type="journal article" date="2021" name="PeerJ">
        <title>Extensive microbial diversity within the chicken gut microbiome revealed by metagenomics and culture.</title>
        <authorList>
            <person name="Gilroy R."/>
            <person name="Ravi A."/>
            <person name="Getino M."/>
            <person name="Pursley I."/>
            <person name="Horton D.L."/>
            <person name="Alikhan N.F."/>
            <person name="Baker D."/>
            <person name="Gharbi K."/>
            <person name="Hall N."/>
            <person name="Watson M."/>
            <person name="Adriaenssens E.M."/>
            <person name="Foster-Nyarko E."/>
            <person name="Jarju S."/>
            <person name="Secka A."/>
            <person name="Antonio M."/>
            <person name="Oren A."/>
            <person name="Chaudhuri R.R."/>
            <person name="La Ragione R."/>
            <person name="Hildebrand F."/>
            <person name="Pallen M.J."/>
        </authorList>
    </citation>
    <scope>NUCLEOTIDE SEQUENCE</scope>
    <source>
        <strain evidence="2">13766</strain>
    </source>
</reference>
<dbReference type="AlphaFoldDB" id="A0A9D1G2A1"/>
<gene>
    <name evidence="2" type="ORF">IAA84_11920</name>
</gene>
<evidence type="ECO:0000313" key="3">
    <source>
        <dbReference type="Proteomes" id="UP000824140"/>
    </source>
</evidence>
<dbReference type="Proteomes" id="UP000824140">
    <property type="component" value="Unassembled WGS sequence"/>
</dbReference>
<name>A0A9D1G2A1_9FIRM</name>
<organism evidence="2 3">
    <name type="scientific">Candidatus Alectryocaccomicrobium excrementavium</name>
    <dbReference type="NCBI Taxonomy" id="2840668"/>
    <lineage>
        <taxon>Bacteria</taxon>
        <taxon>Bacillati</taxon>
        <taxon>Bacillota</taxon>
        <taxon>Clostridia</taxon>
        <taxon>Candidatus Alectryocaccomicrobium</taxon>
    </lineage>
</organism>
<evidence type="ECO:0000256" key="1">
    <source>
        <dbReference type="SAM" id="Phobius"/>
    </source>
</evidence>
<dbReference type="PANTHER" id="PTHR36833">
    <property type="entry name" value="SLR0610 PROTEIN-RELATED"/>
    <property type="match status" value="1"/>
</dbReference>
<dbReference type="PANTHER" id="PTHR36833:SF1">
    <property type="entry name" value="INTEGRAL MEMBRANE TRANSPORT PROTEIN"/>
    <property type="match status" value="1"/>
</dbReference>
<feature type="transmembrane region" description="Helical" evidence="1">
    <location>
        <begin position="198"/>
        <end position="220"/>
    </location>
</feature>
<sequence length="264" mass="29276">MRNLRLFLRYARLNLMSAAEYRASFLGAALGMLLNNSTFVFFWWVAFGYAGESIGGYSFDDVMFIWAASSTAYGLAHVFFDGVRGLSRTIVQGELDIFLLQPKPPLLSLACSKTDFTSWGDLLYGFVLMALTGQNGAAWLWFLLGALGGALGGALLIVAFETMAHCFTFYVGDASQPAAMASEFLINACLYPAGMYPWIIRVIMATVLPALFVVHVPLWLARGASLWWAALWLAFCLFFLYLAHVVFCRALRRYESGNLLSARL</sequence>
<proteinExistence type="predicted"/>
<keyword evidence="1" id="KW-0472">Membrane</keyword>
<evidence type="ECO:0000313" key="2">
    <source>
        <dbReference type="EMBL" id="HIS93712.1"/>
    </source>
</evidence>
<reference evidence="2" key="1">
    <citation type="submission" date="2020-10" db="EMBL/GenBank/DDBJ databases">
        <authorList>
            <person name="Gilroy R."/>
        </authorList>
    </citation>
    <scope>NUCLEOTIDE SEQUENCE</scope>
    <source>
        <strain evidence="2">13766</strain>
    </source>
</reference>
<keyword evidence="1" id="KW-1133">Transmembrane helix</keyword>
<dbReference type="InterPro" id="IPR010390">
    <property type="entry name" value="ABC-2_transporter-like"/>
</dbReference>
<dbReference type="EMBL" id="DVJN01000224">
    <property type="protein sequence ID" value="HIS93712.1"/>
    <property type="molecule type" value="Genomic_DNA"/>
</dbReference>
<feature type="transmembrane region" description="Helical" evidence="1">
    <location>
        <begin position="21"/>
        <end position="43"/>
    </location>
</feature>
<feature type="transmembrane region" description="Helical" evidence="1">
    <location>
        <begin position="226"/>
        <end position="247"/>
    </location>
</feature>
<feature type="transmembrane region" description="Helical" evidence="1">
    <location>
        <begin position="139"/>
        <end position="160"/>
    </location>
</feature>
<keyword evidence="1" id="KW-0812">Transmembrane</keyword>
<comment type="caution">
    <text evidence="2">The sequence shown here is derived from an EMBL/GenBank/DDBJ whole genome shotgun (WGS) entry which is preliminary data.</text>
</comment>
<feature type="transmembrane region" description="Helical" evidence="1">
    <location>
        <begin position="63"/>
        <end position="80"/>
    </location>
</feature>
<dbReference type="Pfam" id="PF06182">
    <property type="entry name" value="ABC2_membrane_6"/>
    <property type="match status" value="1"/>
</dbReference>
<accession>A0A9D1G2A1</accession>